<proteinExistence type="predicted"/>
<evidence type="ECO:0000256" key="1">
    <source>
        <dbReference type="SAM" id="Phobius"/>
    </source>
</evidence>
<name>A0A559IX63_9BACL</name>
<keyword evidence="1" id="KW-0472">Membrane</keyword>
<protein>
    <recommendedName>
        <fullName evidence="4">Phage tail tape measure protein</fullName>
    </recommendedName>
</protein>
<gene>
    <name evidence="2" type="ORF">FPZ44_03620</name>
</gene>
<evidence type="ECO:0000313" key="3">
    <source>
        <dbReference type="Proteomes" id="UP000318102"/>
    </source>
</evidence>
<keyword evidence="1" id="KW-1133">Transmembrane helix</keyword>
<accession>A0A559IX63</accession>
<feature type="transmembrane region" description="Helical" evidence="1">
    <location>
        <begin position="470"/>
        <end position="491"/>
    </location>
</feature>
<feature type="transmembrane region" description="Helical" evidence="1">
    <location>
        <begin position="425"/>
        <end position="450"/>
    </location>
</feature>
<feature type="transmembrane region" description="Helical" evidence="1">
    <location>
        <begin position="307"/>
        <end position="327"/>
    </location>
</feature>
<comment type="caution">
    <text evidence="2">The sequence shown here is derived from an EMBL/GenBank/DDBJ whole genome shotgun (WGS) entry which is preliminary data.</text>
</comment>
<reference evidence="2 3" key="1">
    <citation type="submission" date="2019-07" db="EMBL/GenBank/DDBJ databases">
        <authorList>
            <person name="Kim J."/>
        </authorList>
    </citation>
    <scope>NUCLEOTIDE SEQUENCE [LARGE SCALE GENOMIC DNA]</scope>
    <source>
        <strain evidence="2 3">N4</strain>
    </source>
</reference>
<sequence>MAREFVMGARLALTDAFSGPLRFIRDSMKRAEEGTKTYRDANGRLRDEMGRFVAAAKKQEAQMREMGDAANSARGQLVSLQGAIAAVAGAAAVQQGYSWLVQGNADMETYQNTLSVILKDQQKAADTLKWAADFAAQTPFEIPQVVEATTKLSAYGMEAKKVLAITGDMASVMGKSLDQAVEAIADAQTGELERLKEFGITKKMIEAQGAKMGAKFINNTGQITDQKAFNAALFSLMEERYAGGMAMQSKTFKGMLSNASDFIGTMGRELGKPLFDKLKVGLQDVLNWANRLKESGQLQQWMQNIQYWAGLLWQAFVFAGNIIVGAFQGLITSVQNVIAWVRSLFDEIAAQAGGKAVTTITTIGQRMSDMWNEFYAAAQPVINDVIDWLVNTGLPALKDILVEVGVWVVDVATWFTENWSTIKPFVLGLALAWGSYYGYLKLVHMWTLLVRGATLIWTKTQLAFNAVMNMNPIGLIITGIGLLIGAIILLVNNWDKVKAFLLNIWNIIKESALSVWQWIADAATATWDWIVAAVQDAVDFIMTKWDSFVAILAGIWTRIKEAASTAWTFVQDNIIAPVADWIGARFEEVKTVVTNVWDGISEAISGVATRVQEAWTAVIDWFKEQFAWLTEKFEWISDKAGSLWNGAKDVVGGMSDAVFGTDGSHATGLNKVPFDGYTATLHRGEAVLTAAQARQYDTAMGFRQAAAQSMTGFAPINREQQRSFVPQTTAQETRRFDSVRGASQPTSKSAAPVYNIAKLVDKVEIHAAPGDDAEELYEKFINIFHRRAKEAAGILSSGEMEALL</sequence>
<keyword evidence="1" id="KW-0812">Transmembrane</keyword>
<keyword evidence="3" id="KW-1185">Reference proteome</keyword>
<organism evidence="2 3">
    <name type="scientific">Paenibacillus agilis</name>
    <dbReference type="NCBI Taxonomy" id="3020863"/>
    <lineage>
        <taxon>Bacteria</taxon>
        <taxon>Bacillati</taxon>
        <taxon>Bacillota</taxon>
        <taxon>Bacilli</taxon>
        <taxon>Bacillales</taxon>
        <taxon>Paenibacillaceae</taxon>
        <taxon>Paenibacillus</taxon>
    </lineage>
</organism>
<dbReference type="EMBL" id="VNJK01000001">
    <property type="protein sequence ID" value="TVX92225.1"/>
    <property type="molecule type" value="Genomic_DNA"/>
</dbReference>
<dbReference type="RefSeq" id="WP_144987478.1">
    <property type="nucleotide sequence ID" value="NZ_VNJK01000001.1"/>
</dbReference>
<evidence type="ECO:0000313" key="2">
    <source>
        <dbReference type="EMBL" id="TVX92225.1"/>
    </source>
</evidence>
<dbReference type="Proteomes" id="UP000318102">
    <property type="component" value="Unassembled WGS sequence"/>
</dbReference>
<dbReference type="OrthoDB" id="90760at2"/>
<evidence type="ECO:0008006" key="4">
    <source>
        <dbReference type="Google" id="ProtNLM"/>
    </source>
</evidence>
<dbReference type="AlphaFoldDB" id="A0A559IX63"/>